<accession>A0A4V3SA96</accession>
<protein>
    <submittedName>
        <fullName evidence="1">Uncharacterized protein</fullName>
    </submittedName>
</protein>
<dbReference type="EMBL" id="QBLH01002519">
    <property type="protein sequence ID" value="TGZ48214.1"/>
    <property type="molecule type" value="Genomic_DNA"/>
</dbReference>
<keyword evidence="2" id="KW-1185">Reference proteome</keyword>
<sequence length="137" mass="15606">MINGGRREKTNKPIKMSFNAALLFTVYHSGCVLASSTLPRIPTTKCHRGGYGRIKITDPDTHREIAAGGVRDMTWHGRHAYISRRENARPDRQKWMSSSNGIFEKRKWKFTGLQNDPCSDSYLEKGYEGVRSPFDSL</sequence>
<evidence type="ECO:0000313" key="2">
    <source>
        <dbReference type="Proteomes" id="UP000310200"/>
    </source>
</evidence>
<reference evidence="1 2" key="1">
    <citation type="journal article" date="2019" name="Philos. Trans. R. Soc. Lond., B, Biol. Sci.">
        <title>Ant behaviour and brain gene expression of defending hosts depend on the ecological success of the intruding social parasite.</title>
        <authorList>
            <person name="Kaur R."/>
            <person name="Stoldt M."/>
            <person name="Jongepier E."/>
            <person name="Feldmeyer B."/>
            <person name="Menzel F."/>
            <person name="Bornberg-Bauer E."/>
            <person name="Foitzik S."/>
        </authorList>
    </citation>
    <scope>NUCLEOTIDE SEQUENCE [LARGE SCALE GENOMIC DNA]</scope>
    <source>
        <tissue evidence="1">Whole body</tissue>
    </source>
</reference>
<evidence type="ECO:0000313" key="1">
    <source>
        <dbReference type="EMBL" id="TGZ48214.1"/>
    </source>
</evidence>
<comment type="caution">
    <text evidence="1">The sequence shown here is derived from an EMBL/GenBank/DDBJ whole genome shotgun (WGS) entry which is preliminary data.</text>
</comment>
<dbReference type="AlphaFoldDB" id="A0A4V3SA96"/>
<organism evidence="1 2">
    <name type="scientific">Temnothorax longispinosus</name>
    <dbReference type="NCBI Taxonomy" id="300112"/>
    <lineage>
        <taxon>Eukaryota</taxon>
        <taxon>Metazoa</taxon>
        <taxon>Ecdysozoa</taxon>
        <taxon>Arthropoda</taxon>
        <taxon>Hexapoda</taxon>
        <taxon>Insecta</taxon>
        <taxon>Pterygota</taxon>
        <taxon>Neoptera</taxon>
        <taxon>Endopterygota</taxon>
        <taxon>Hymenoptera</taxon>
        <taxon>Apocrita</taxon>
        <taxon>Aculeata</taxon>
        <taxon>Formicoidea</taxon>
        <taxon>Formicidae</taxon>
        <taxon>Myrmicinae</taxon>
        <taxon>Temnothorax</taxon>
    </lineage>
</organism>
<name>A0A4V3SA96_9HYME</name>
<gene>
    <name evidence="1" type="ORF">DBV15_09366</name>
</gene>
<dbReference type="Proteomes" id="UP000310200">
    <property type="component" value="Unassembled WGS sequence"/>
</dbReference>
<proteinExistence type="predicted"/>